<evidence type="ECO:0000259" key="3">
    <source>
        <dbReference type="Pfam" id="PF04909"/>
    </source>
</evidence>
<dbReference type="GO" id="GO:0016831">
    <property type="term" value="F:carboxy-lyase activity"/>
    <property type="evidence" value="ECO:0007669"/>
    <property type="project" value="InterPro"/>
</dbReference>
<dbReference type="Gene3D" id="3.20.20.140">
    <property type="entry name" value="Metal-dependent hydrolases"/>
    <property type="match status" value="1"/>
</dbReference>
<sequence length="382" mass="43056">MSRADIAALMLVLLLPAACARGPEAPFAAPSRPAGIAALRLADWQPVPLLALERTAITHLAVPAVDVHTHLRRVVDVAAEVARMDAFHVETLVNLDGSSGKRLLRELERFDRAYPGRFLTYANLDLALVGAPGWGERVAAQLATDFDAGAKGLKIFKELGLTVRTPDGRRVALDSPELEPVWRTCARYRRPVLWHVADPAAFFAPLDAKNERWHELHEFPGWSFADRTRFPTRARLFEERNRVIERHPDVTFVGAHMGSSSEDLKQLAGWLDRFPNLQVDMSASISELGRQPRAAHRFFVRYQDRVLFGTDLKSAKTAGYEVYARFLETDDDYFDTEAANGRQGFWRIYGMRLPAPVLQKIYRDNARRLLWPADPDRLAAQP</sequence>
<dbReference type="SUPFAM" id="SSF51556">
    <property type="entry name" value="Metallo-dependent hydrolases"/>
    <property type="match status" value="1"/>
</dbReference>
<evidence type="ECO:0000256" key="2">
    <source>
        <dbReference type="SAM" id="SignalP"/>
    </source>
</evidence>
<dbReference type="HOGENOM" id="CLU_039043_0_0_7"/>
<dbReference type="STRING" id="448385.sce2294"/>
<dbReference type="Proteomes" id="UP000002139">
    <property type="component" value="Chromosome"/>
</dbReference>
<evidence type="ECO:0000313" key="5">
    <source>
        <dbReference type="Proteomes" id="UP000002139"/>
    </source>
</evidence>
<dbReference type="PANTHER" id="PTHR21240:SF28">
    <property type="entry name" value="ISO-OROTATE DECARBOXYLASE (EUROFUNG)"/>
    <property type="match status" value="1"/>
</dbReference>
<organism evidence="4 5">
    <name type="scientific">Sorangium cellulosum (strain So ce56)</name>
    <name type="common">Polyangium cellulosum (strain So ce56)</name>
    <dbReference type="NCBI Taxonomy" id="448385"/>
    <lineage>
        <taxon>Bacteria</taxon>
        <taxon>Pseudomonadati</taxon>
        <taxon>Myxococcota</taxon>
        <taxon>Polyangia</taxon>
        <taxon>Polyangiales</taxon>
        <taxon>Polyangiaceae</taxon>
        <taxon>Sorangium</taxon>
    </lineage>
</organism>
<dbReference type="InterPro" id="IPR032465">
    <property type="entry name" value="ACMSD"/>
</dbReference>
<feature type="signal peptide" evidence="2">
    <location>
        <begin position="1"/>
        <end position="20"/>
    </location>
</feature>
<accession>A9G0Z3</accession>
<evidence type="ECO:0000313" key="4">
    <source>
        <dbReference type="EMBL" id="CAN92453.1"/>
    </source>
</evidence>
<gene>
    <name evidence="4" type="ordered locus">sce2294</name>
</gene>
<dbReference type="GO" id="GO:0005737">
    <property type="term" value="C:cytoplasm"/>
    <property type="evidence" value="ECO:0007669"/>
    <property type="project" value="TreeGrafter"/>
</dbReference>
<dbReference type="InterPro" id="IPR006680">
    <property type="entry name" value="Amidohydro-rel"/>
</dbReference>
<keyword evidence="2" id="KW-0732">Signal</keyword>
<dbReference type="eggNOG" id="COG2159">
    <property type="taxonomic scope" value="Bacteria"/>
</dbReference>
<name>A9G0Z3_SORC5</name>
<keyword evidence="1" id="KW-0456">Lyase</keyword>
<dbReference type="EMBL" id="AM746676">
    <property type="protein sequence ID" value="CAN92453.1"/>
    <property type="molecule type" value="Genomic_DNA"/>
</dbReference>
<feature type="domain" description="Amidohydrolase-related" evidence="3">
    <location>
        <begin position="130"/>
        <end position="370"/>
    </location>
</feature>
<keyword evidence="5" id="KW-1185">Reference proteome</keyword>
<protein>
    <submittedName>
        <fullName evidence="4">Secreted protein</fullName>
    </submittedName>
</protein>
<dbReference type="Pfam" id="PF04909">
    <property type="entry name" value="Amidohydro_2"/>
    <property type="match status" value="1"/>
</dbReference>
<feature type="chain" id="PRO_5002735128" evidence="2">
    <location>
        <begin position="21"/>
        <end position="382"/>
    </location>
</feature>
<dbReference type="InterPro" id="IPR032466">
    <property type="entry name" value="Metal_Hydrolase"/>
</dbReference>
<dbReference type="GO" id="GO:0019748">
    <property type="term" value="P:secondary metabolic process"/>
    <property type="evidence" value="ECO:0007669"/>
    <property type="project" value="TreeGrafter"/>
</dbReference>
<evidence type="ECO:0000256" key="1">
    <source>
        <dbReference type="ARBA" id="ARBA00023239"/>
    </source>
</evidence>
<reference evidence="4 5" key="1">
    <citation type="journal article" date="2007" name="Nat. Biotechnol.">
        <title>Complete genome sequence of the myxobacterium Sorangium cellulosum.</title>
        <authorList>
            <person name="Schneiker S."/>
            <person name="Perlova O."/>
            <person name="Kaiser O."/>
            <person name="Gerth K."/>
            <person name="Alici A."/>
            <person name="Altmeyer M.O."/>
            <person name="Bartels D."/>
            <person name="Bekel T."/>
            <person name="Beyer S."/>
            <person name="Bode E."/>
            <person name="Bode H.B."/>
            <person name="Bolten C.J."/>
            <person name="Choudhuri J.V."/>
            <person name="Doss S."/>
            <person name="Elnakady Y.A."/>
            <person name="Frank B."/>
            <person name="Gaigalat L."/>
            <person name="Goesmann A."/>
            <person name="Groeger C."/>
            <person name="Gross F."/>
            <person name="Jelsbak L."/>
            <person name="Jelsbak L."/>
            <person name="Kalinowski J."/>
            <person name="Kegler C."/>
            <person name="Knauber T."/>
            <person name="Konietzny S."/>
            <person name="Kopp M."/>
            <person name="Krause L."/>
            <person name="Krug D."/>
            <person name="Linke B."/>
            <person name="Mahmud T."/>
            <person name="Martinez-Arias R."/>
            <person name="McHardy A.C."/>
            <person name="Merai M."/>
            <person name="Meyer F."/>
            <person name="Mormann S."/>
            <person name="Munoz-Dorado J."/>
            <person name="Perez J."/>
            <person name="Pradella S."/>
            <person name="Rachid S."/>
            <person name="Raddatz G."/>
            <person name="Rosenau F."/>
            <person name="Rueckert C."/>
            <person name="Sasse F."/>
            <person name="Scharfe M."/>
            <person name="Schuster S.C."/>
            <person name="Suen G."/>
            <person name="Treuner-Lange A."/>
            <person name="Velicer G.J."/>
            <person name="Vorholter F.-J."/>
            <person name="Weissman K.J."/>
            <person name="Welch R.D."/>
            <person name="Wenzel S.C."/>
            <person name="Whitworth D.E."/>
            <person name="Wilhelm S."/>
            <person name="Wittmann C."/>
            <person name="Bloecker H."/>
            <person name="Puehler A."/>
            <person name="Mueller R."/>
        </authorList>
    </citation>
    <scope>NUCLEOTIDE SEQUENCE [LARGE SCALE GENOMIC DNA]</scope>
    <source>
        <strain evidence="5">So ce56</strain>
    </source>
</reference>
<dbReference type="KEGG" id="scl:sce2294"/>
<dbReference type="AlphaFoldDB" id="A9G0Z3"/>
<dbReference type="PANTHER" id="PTHR21240">
    <property type="entry name" value="2-AMINO-3-CARBOXYLMUCONATE-6-SEMIALDEHYDE DECARBOXYLASE"/>
    <property type="match status" value="1"/>
</dbReference>
<proteinExistence type="predicted"/>
<dbReference type="GO" id="GO:0016787">
    <property type="term" value="F:hydrolase activity"/>
    <property type="evidence" value="ECO:0007669"/>
    <property type="project" value="InterPro"/>
</dbReference>